<dbReference type="GO" id="GO:0016887">
    <property type="term" value="F:ATP hydrolysis activity"/>
    <property type="evidence" value="ECO:0007669"/>
    <property type="project" value="InterPro"/>
</dbReference>
<sequence>MKPLLEAVGITKEFRGRGRSLDVTALDGVDFSIMPGEVVGIVGESGSGKSTLSRILVGIEKATSGVVNHNDKAVETPADWRALRFDVQYIFQDPYLSLAPHMSVGQSIGDGLEIRGEGTPKERANRVAKTLEMVGLKASDAQSYPAVFSGGQRQRISLARALVLNPKVIICDEIVSGLDVSVQAQILNLLVELHRDQGVGIVFVSHDLRVVKYLCQRILVMHRGLIVETNTTENLFSNPQHEYTKHLLSCVPAGLSPSGI</sequence>
<protein>
    <submittedName>
        <fullName evidence="6">Unannotated protein</fullName>
    </submittedName>
</protein>
<comment type="similarity">
    <text evidence="1">Belongs to the ABC transporter superfamily.</text>
</comment>
<name>A0A6J7BGN4_9ZZZZ</name>
<dbReference type="GO" id="GO:0005524">
    <property type="term" value="F:ATP binding"/>
    <property type="evidence" value="ECO:0007669"/>
    <property type="project" value="UniProtKB-KW"/>
</dbReference>
<dbReference type="CDD" id="cd03257">
    <property type="entry name" value="ABC_NikE_OppD_transporters"/>
    <property type="match status" value="1"/>
</dbReference>
<dbReference type="PANTHER" id="PTHR43776">
    <property type="entry name" value="TRANSPORT ATP-BINDING PROTEIN"/>
    <property type="match status" value="1"/>
</dbReference>
<proteinExistence type="inferred from homology"/>
<evidence type="ECO:0000256" key="4">
    <source>
        <dbReference type="ARBA" id="ARBA00022840"/>
    </source>
</evidence>
<accession>A0A6J7BGN4</accession>
<evidence type="ECO:0000256" key="1">
    <source>
        <dbReference type="ARBA" id="ARBA00005417"/>
    </source>
</evidence>
<dbReference type="InterPro" id="IPR027417">
    <property type="entry name" value="P-loop_NTPase"/>
</dbReference>
<dbReference type="InterPro" id="IPR003439">
    <property type="entry name" value="ABC_transporter-like_ATP-bd"/>
</dbReference>
<reference evidence="6" key="1">
    <citation type="submission" date="2020-05" db="EMBL/GenBank/DDBJ databases">
        <authorList>
            <person name="Chiriac C."/>
            <person name="Salcher M."/>
            <person name="Ghai R."/>
            <person name="Kavagutti S V."/>
        </authorList>
    </citation>
    <scope>NUCLEOTIDE SEQUENCE</scope>
</reference>
<dbReference type="InterPro" id="IPR050319">
    <property type="entry name" value="ABC_transp_ATP-bind"/>
</dbReference>
<gene>
    <name evidence="6" type="ORF">UFOPK3241_00872</name>
</gene>
<evidence type="ECO:0000256" key="3">
    <source>
        <dbReference type="ARBA" id="ARBA00022741"/>
    </source>
</evidence>
<dbReference type="GO" id="GO:0055085">
    <property type="term" value="P:transmembrane transport"/>
    <property type="evidence" value="ECO:0007669"/>
    <property type="project" value="UniProtKB-ARBA"/>
</dbReference>
<dbReference type="Pfam" id="PF00005">
    <property type="entry name" value="ABC_tran"/>
    <property type="match status" value="1"/>
</dbReference>
<dbReference type="EMBL" id="CAFAZX010000047">
    <property type="protein sequence ID" value="CAB4843543.1"/>
    <property type="molecule type" value="Genomic_DNA"/>
</dbReference>
<organism evidence="6">
    <name type="scientific">freshwater metagenome</name>
    <dbReference type="NCBI Taxonomy" id="449393"/>
    <lineage>
        <taxon>unclassified sequences</taxon>
        <taxon>metagenomes</taxon>
        <taxon>ecological metagenomes</taxon>
    </lineage>
</organism>
<dbReference type="SMART" id="SM00382">
    <property type="entry name" value="AAA"/>
    <property type="match status" value="1"/>
</dbReference>
<dbReference type="Gene3D" id="3.40.50.300">
    <property type="entry name" value="P-loop containing nucleotide triphosphate hydrolases"/>
    <property type="match status" value="1"/>
</dbReference>
<evidence type="ECO:0000259" key="5">
    <source>
        <dbReference type="PROSITE" id="PS50893"/>
    </source>
</evidence>
<keyword evidence="4" id="KW-0067">ATP-binding</keyword>
<dbReference type="PROSITE" id="PS50893">
    <property type="entry name" value="ABC_TRANSPORTER_2"/>
    <property type="match status" value="1"/>
</dbReference>
<feature type="domain" description="ABC transporter" evidence="5">
    <location>
        <begin position="5"/>
        <end position="248"/>
    </location>
</feature>
<keyword evidence="2" id="KW-0813">Transport</keyword>
<dbReference type="InterPro" id="IPR003593">
    <property type="entry name" value="AAA+_ATPase"/>
</dbReference>
<dbReference type="AlphaFoldDB" id="A0A6J7BGN4"/>
<dbReference type="PROSITE" id="PS00211">
    <property type="entry name" value="ABC_TRANSPORTER_1"/>
    <property type="match status" value="1"/>
</dbReference>
<evidence type="ECO:0000313" key="6">
    <source>
        <dbReference type="EMBL" id="CAB4843543.1"/>
    </source>
</evidence>
<dbReference type="SUPFAM" id="SSF52540">
    <property type="entry name" value="P-loop containing nucleoside triphosphate hydrolases"/>
    <property type="match status" value="1"/>
</dbReference>
<evidence type="ECO:0000256" key="2">
    <source>
        <dbReference type="ARBA" id="ARBA00022448"/>
    </source>
</evidence>
<keyword evidence="3" id="KW-0547">Nucleotide-binding</keyword>
<dbReference type="InterPro" id="IPR017871">
    <property type="entry name" value="ABC_transporter-like_CS"/>
</dbReference>
<dbReference type="PANTHER" id="PTHR43776:SF7">
    <property type="entry name" value="D,D-DIPEPTIDE TRANSPORT ATP-BINDING PROTEIN DDPF-RELATED"/>
    <property type="match status" value="1"/>
</dbReference>